<organism evidence="1 2">
    <name type="scientific">Maritalea myrionectae</name>
    <dbReference type="NCBI Taxonomy" id="454601"/>
    <lineage>
        <taxon>Bacteria</taxon>
        <taxon>Pseudomonadati</taxon>
        <taxon>Pseudomonadota</taxon>
        <taxon>Alphaproteobacteria</taxon>
        <taxon>Hyphomicrobiales</taxon>
        <taxon>Devosiaceae</taxon>
        <taxon>Maritalea</taxon>
    </lineage>
</organism>
<reference evidence="1 2" key="1">
    <citation type="submission" date="2017-05" db="EMBL/GenBank/DDBJ databases">
        <title>Genome Analysis of Maritalea myrionectae HL2708#5.</title>
        <authorList>
            <consortium name="Cotde Inc.-PKNU"/>
            <person name="Jang D."/>
            <person name="Oh H.-M."/>
        </authorList>
    </citation>
    <scope>NUCLEOTIDE SEQUENCE [LARGE SCALE GENOMIC DNA]</scope>
    <source>
        <strain evidence="1 2">HL2708#5</strain>
    </source>
</reference>
<proteinExistence type="predicted"/>
<evidence type="ECO:0000313" key="2">
    <source>
        <dbReference type="Proteomes" id="UP000258927"/>
    </source>
</evidence>
<dbReference type="Proteomes" id="UP000258927">
    <property type="component" value="Chromosome"/>
</dbReference>
<name>A0A2R4M966_9HYPH</name>
<gene>
    <name evidence="1" type="ORF">MXMO3_00030</name>
</gene>
<dbReference type="KEGG" id="mmyr:MXMO3_00030"/>
<dbReference type="EMBL" id="CP021330">
    <property type="protein sequence ID" value="AVX02578.1"/>
    <property type="molecule type" value="Genomic_DNA"/>
</dbReference>
<protein>
    <submittedName>
        <fullName evidence="1">Uncharacterized protein</fullName>
    </submittedName>
</protein>
<keyword evidence="2" id="KW-1185">Reference proteome</keyword>
<accession>A0A2R4M966</accession>
<evidence type="ECO:0000313" key="1">
    <source>
        <dbReference type="EMBL" id="AVX02578.1"/>
    </source>
</evidence>
<dbReference type="RefSeq" id="WP_117394538.1">
    <property type="nucleotide sequence ID" value="NZ_CP021330.1"/>
</dbReference>
<sequence>MSEYASYDAKVIELTQGNINNDHFYMREACDLIPRDAIGGSNEALAGKPVTVTFVPGGSIDTDFDDEKKFFRRRGPVGEFFKLSFAEAGDFVLVTKMTEREFEVRLLKT</sequence>
<dbReference type="AlphaFoldDB" id="A0A2R4M966"/>